<organism evidence="6 7">
    <name type="scientific">Candidatus Uhrbacteria bacterium RIFCSPHIGHO2_02_FULL_53_13</name>
    <dbReference type="NCBI Taxonomy" id="1802389"/>
    <lineage>
        <taxon>Bacteria</taxon>
        <taxon>Candidatus Uhriibacteriota</taxon>
    </lineage>
</organism>
<dbReference type="InterPro" id="IPR050723">
    <property type="entry name" value="CFA/CMAS"/>
</dbReference>
<evidence type="ECO:0000256" key="5">
    <source>
        <dbReference type="ARBA" id="ARBA00023098"/>
    </source>
</evidence>
<accession>A0A1F7TZX3</accession>
<dbReference type="Pfam" id="PF02353">
    <property type="entry name" value="CMAS"/>
    <property type="match status" value="1"/>
</dbReference>
<dbReference type="InterPro" id="IPR029063">
    <property type="entry name" value="SAM-dependent_MTases_sf"/>
</dbReference>
<dbReference type="GO" id="GO:0008168">
    <property type="term" value="F:methyltransferase activity"/>
    <property type="evidence" value="ECO:0007669"/>
    <property type="project" value="UniProtKB-KW"/>
</dbReference>
<keyword evidence="5" id="KW-0443">Lipid metabolism</keyword>
<dbReference type="CDD" id="cd02440">
    <property type="entry name" value="AdoMet_MTases"/>
    <property type="match status" value="1"/>
</dbReference>
<dbReference type="PIRSF" id="PIRSF003085">
    <property type="entry name" value="CMAS"/>
    <property type="match status" value="1"/>
</dbReference>
<evidence type="ECO:0000256" key="3">
    <source>
        <dbReference type="ARBA" id="ARBA00022679"/>
    </source>
</evidence>
<keyword evidence="4" id="KW-0949">S-adenosyl-L-methionine</keyword>
<dbReference type="STRING" id="1802389.A3C17_02640"/>
<dbReference type="EMBL" id="MGDX01000010">
    <property type="protein sequence ID" value="OGL71580.1"/>
    <property type="molecule type" value="Genomic_DNA"/>
</dbReference>
<protein>
    <submittedName>
        <fullName evidence="6">Cyclopropane-fatty-acyl-phospholipid synthase</fullName>
    </submittedName>
</protein>
<keyword evidence="3" id="KW-0808">Transferase</keyword>
<evidence type="ECO:0000313" key="6">
    <source>
        <dbReference type="EMBL" id="OGL71580.1"/>
    </source>
</evidence>
<dbReference type="AlphaFoldDB" id="A0A1F7TZX3"/>
<dbReference type="SUPFAM" id="SSF53335">
    <property type="entry name" value="S-adenosyl-L-methionine-dependent methyltransferases"/>
    <property type="match status" value="1"/>
</dbReference>
<dbReference type="Proteomes" id="UP000177097">
    <property type="component" value="Unassembled WGS sequence"/>
</dbReference>
<dbReference type="Gene3D" id="3.40.50.150">
    <property type="entry name" value="Vaccinia Virus protein VP39"/>
    <property type="match status" value="1"/>
</dbReference>
<evidence type="ECO:0000256" key="1">
    <source>
        <dbReference type="ARBA" id="ARBA00010815"/>
    </source>
</evidence>
<gene>
    <name evidence="6" type="ORF">A3C17_02640</name>
</gene>
<dbReference type="PANTHER" id="PTHR43667:SF1">
    <property type="entry name" value="CYCLOPROPANE-FATTY-ACYL-PHOSPHOLIPID SYNTHASE"/>
    <property type="match status" value="1"/>
</dbReference>
<evidence type="ECO:0000256" key="4">
    <source>
        <dbReference type="ARBA" id="ARBA00022691"/>
    </source>
</evidence>
<reference evidence="6 7" key="1">
    <citation type="journal article" date="2016" name="Nat. Commun.">
        <title>Thousands of microbial genomes shed light on interconnected biogeochemical processes in an aquifer system.</title>
        <authorList>
            <person name="Anantharaman K."/>
            <person name="Brown C.T."/>
            <person name="Hug L.A."/>
            <person name="Sharon I."/>
            <person name="Castelle C.J."/>
            <person name="Probst A.J."/>
            <person name="Thomas B.C."/>
            <person name="Singh A."/>
            <person name="Wilkins M.J."/>
            <person name="Karaoz U."/>
            <person name="Brodie E.L."/>
            <person name="Williams K.H."/>
            <person name="Hubbard S.S."/>
            <person name="Banfield J.F."/>
        </authorList>
    </citation>
    <scope>NUCLEOTIDE SEQUENCE [LARGE SCALE GENOMIC DNA]</scope>
</reference>
<name>A0A1F7TZX3_9BACT</name>
<dbReference type="NCBIfam" id="NF008686">
    <property type="entry name" value="PRK11705.1"/>
    <property type="match status" value="1"/>
</dbReference>
<comment type="caution">
    <text evidence="6">The sequence shown here is derived from an EMBL/GenBank/DDBJ whole genome shotgun (WGS) entry which is preliminary data.</text>
</comment>
<evidence type="ECO:0000256" key="2">
    <source>
        <dbReference type="ARBA" id="ARBA00022603"/>
    </source>
</evidence>
<dbReference type="InterPro" id="IPR003333">
    <property type="entry name" value="CMAS"/>
</dbReference>
<proteinExistence type="inferred from homology"/>
<comment type="similarity">
    <text evidence="1">Belongs to the CFA/CMAS family.</text>
</comment>
<dbReference type="GO" id="GO:0032259">
    <property type="term" value="P:methylation"/>
    <property type="evidence" value="ECO:0007669"/>
    <property type="project" value="UniProtKB-KW"/>
</dbReference>
<evidence type="ECO:0000313" key="7">
    <source>
        <dbReference type="Proteomes" id="UP000177097"/>
    </source>
</evidence>
<dbReference type="PANTHER" id="PTHR43667">
    <property type="entry name" value="CYCLOPROPANE-FATTY-ACYL-PHOSPHOLIPID SYNTHASE"/>
    <property type="match status" value="1"/>
</dbReference>
<dbReference type="GO" id="GO:0008610">
    <property type="term" value="P:lipid biosynthetic process"/>
    <property type="evidence" value="ECO:0007669"/>
    <property type="project" value="InterPro"/>
</dbReference>
<keyword evidence="2" id="KW-0489">Methyltransferase</keyword>
<sequence>MPTPRQTVESILAHADIKLDGDHPWDIQLHNEETLRRTLAHGSLGFGEAYMDGWWDCDDLEEMLTRVFCAKLHETVGMTSAAAASLKARIINPWRKSQSHKIGEHHYDIGNDLYKAMLDKRMVYTCGYWKDAPTLDEAQEAKLDLVCRKIGLKQGMTVLDIGGGWGSFAKFAAEKYGARVTAITVSKEQVALGQALCKGLPIEIRLQDYRDVEGTFDRIVSLGMFEHVGYKNYALFMHKVHDLLKDDGLFLLHTIGANRSRTSNNPWIEKYIFPNSMLPSIAQIGRAIEKRFVMEDWHNFGCDYVLTLRAWHANIEAAWGSLSATRYDKRFRRMWRFYLLSSAATFRSRSNQLWQVVLSKEGVPSGYRAIR</sequence>